<dbReference type="Proteomes" id="UP000887458">
    <property type="component" value="Unassembled WGS sequence"/>
</dbReference>
<reference evidence="1 2" key="1">
    <citation type="journal article" date="2018" name="J. Allergy Clin. Immunol.">
        <title>High-quality assembly of Dermatophagoides pteronyssinus genome and transcriptome reveals a wide range of novel allergens.</title>
        <authorList>
            <person name="Liu X.Y."/>
            <person name="Yang K.Y."/>
            <person name="Wang M.Q."/>
            <person name="Kwok J.S."/>
            <person name="Zeng X."/>
            <person name="Yang Z."/>
            <person name="Xiao X.J."/>
            <person name="Lau C.P."/>
            <person name="Li Y."/>
            <person name="Huang Z.M."/>
            <person name="Ba J.G."/>
            <person name="Yim A.K."/>
            <person name="Ouyang C.Y."/>
            <person name="Ngai S.M."/>
            <person name="Chan T.F."/>
            <person name="Leung E.L."/>
            <person name="Liu L."/>
            <person name="Liu Z.G."/>
            <person name="Tsui S.K."/>
        </authorList>
    </citation>
    <scope>NUCLEOTIDE SEQUENCE [LARGE SCALE GENOMIC DNA]</scope>
    <source>
        <strain evidence="1">Derp</strain>
    </source>
</reference>
<comment type="caution">
    <text evidence="1">The sequence shown here is derived from an EMBL/GenBank/DDBJ whole genome shotgun (WGS) entry which is preliminary data.</text>
</comment>
<evidence type="ECO:0000313" key="2">
    <source>
        <dbReference type="Proteomes" id="UP000887458"/>
    </source>
</evidence>
<sequence length="72" mass="8739">MDQLIDQLKKILLRNLSVLYSELRWIIITLMKTIKLDYVLKQDKGENYFEKQQQQQRNPIPYNNCWCFFIGG</sequence>
<protein>
    <submittedName>
        <fullName evidence="1">Uncharacterized protein</fullName>
    </submittedName>
</protein>
<reference evidence="1 2" key="2">
    <citation type="journal article" date="2022" name="Mol. Biol. Evol.">
        <title>Comparative Genomics Reveals Insights into the Divergent Evolution of Astigmatic Mites and Household Pest Adaptations.</title>
        <authorList>
            <person name="Xiong Q."/>
            <person name="Wan A.T."/>
            <person name="Liu X."/>
            <person name="Fung C.S."/>
            <person name="Xiao X."/>
            <person name="Malainual N."/>
            <person name="Hou J."/>
            <person name="Wang L."/>
            <person name="Wang M."/>
            <person name="Yang K.Y."/>
            <person name="Cui Y."/>
            <person name="Leung E.L."/>
            <person name="Nong W."/>
            <person name="Shin S.K."/>
            <person name="Au S.W."/>
            <person name="Jeong K.Y."/>
            <person name="Chew F.T."/>
            <person name="Hui J.H."/>
            <person name="Leung T.F."/>
            <person name="Tungtrongchitr A."/>
            <person name="Zhong N."/>
            <person name="Liu Z."/>
            <person name="Tsui S.K."/>
        </authorList>
    </citation>
    <scope>NUCLEOTIDE SEQUENCE [LARGE SCALE GENOMIC DNA]</scope>
    <source>
        <strain evidence="1">Derp</strain>
    </source>
</reference>
<evidence type="ECO:0000313" key="1">
    <source>
        <dbReference type="EMBL" id="KAH9424044.1"/>
    </source>
</evidence>
<accession>A0ABQ8JN55</accession>
<keyword evidence="2" id="KW-1185">Reference proteome</keyword>
<name>A0ABQ8JN55_DERPT</name>
<dbReference type="EMBL" id="NJHN03000030">
    <property type="protein sequence ID" value="KAH9424044.1"/>
    <property type="molecule type" value="Genomic_DNA"/>
</dbReference>
<proteinExistence type="predicted"/>
<organism evidence="1 2">
    <name type="scientific">Dermatophagoides pteronyssinus</name>
    <name type="common">European house dust mite</name>
    <dbReference type="NCBI Taxonomy" id="6956"/>
    <lineage>
        <taxon>Eukaryota</taxon>
        <taxon>Metazoa</taxon>
        <taxon>Ecdysozoa</taxon>
        <taxon>Arthropoda</taxon>
        <taxon>Chelicerata</taxon>
        <taxon>Arachnida</taxon>
        <taxon>Acari</taxon>
        <taxon>Acariformes</taxon>
        <taxon>Sarcoptiformes</taxon>
        <taxon>Astigmata</taxon>
        <taxon>Psoroptidia</taxon>
        <taxon>Analgoidea</taxon>
        <taxon>Pyroglyphidae</taxon>
        <taxon>Dermatophagoidinae</taxon>
        <taxon>Dermatophagoides</taxon>
    </lineage>
</organism>
<gene>
    <name evidence="1" type="ORF">DERP_008892</name>
</gene>